<accession>A0AAE0IX04</accession>
<evidence type="ECO:0000313" key="3">
    <source>
        <dbReference type="EMBL" id="KAK3332814.1"/>
    </source>
</evidence>
<reference evidence="3" key="1">
    <citation type="journal article" date="2023" name="Mol. Phylogenet. Evol.">
        <title>Genome-scale phylogeny and comparative genomics of the fungal order Sordariales.</title>
        <authorList>
            <person name="Hensen N."/>
            <person name="Bonometti L."/>
            <person name="Westerberg I."/>
            <person name="Brannstrom I.O."/>
            <person name="Guillou S."/>
            <person name="Cros-Aarteil S."/>
            <person name="Calhoun S."/>
            <person name="Haridas S."/>
            <person name="Kuo A."/>
            <person name="Mondo S."/>
            <person name="Pangilinan J."/>
            <person name="Riley R."/>
            <person name="LaButti K."/>
            <person name="Andreopoulos B."/>
            <person name="Lipzen A."/>
            <person name="Chen C."/>
            <person name="Yan M."/>
            <person name="Daum C."/>
            <person name="Ng V."/>
            <person name="Clum A."/>
            <person name="Steindorff A."/>
            <person name="Ohm R.A."/>
            <person name="Martin F."/>
            <person name="Silar P."/>
            <person name="Natvig D.O."/>
            <person name="Lalanne C."/>
            <person name="Gautier V."/>
            <person name="Ament-Velasquez S.L."/>
            <person name="Kruys A."/>
            <person name="Hutchinson M.I."/>
            <person name="Powell A.J."/>
            <person name="Barry K."/>
            <person name="Miller A.N."/>
            <person name="Grigoriev I.V."/>
            <person name="Debuchy R."/>
            <person name="Gladieux P."/>
            <person name="Hiltunen Thoren M."/>
            <person name="Johannesson H."/>
        </authorList>
    </citation>
    <scope>NUCLEOTIDE SEQUENCE</scope>
    <source>
        <strain evidence="3">SMH4131-1</strain>
    </source>
</reference>
<gene>
    <name evidence="3" type="ORF">B0T19DRAFT_111938</name>
</gene>
<sequence length="164" mass="18277">MSSSWALLFFSLCWVFKSRELVSEGAGHREDGQPGKKNQSWRPSQPEGNQRGETAGWLVPGPERSRETEIRWACKAGELFSRTRCSTKMGARREGRKAESQSETDAWRTCRKEGQGRAGQRRTEQSRAKQSRATQSGAGGKSALYPSWFQIRSCGDTEAAAMAD</sequence>
<dbReference type="AlphaFoldDB" id="A0AAE0IX04"/>
<keyword evidence="2" id="KW-0732">Signal</keyword>
<feature type="compositionally biased region" description="Polar residues" evidence="1">
    <location>
        <begin position="36"/>
        <end position="52"/>
    </location>
</feature>
<reference evidence="3" key="2">
    <citation type="submission" date="2023-06" db="EMBL/GenBank/DDBJ databases">
        <authorList>
            <consortium name="Lawrence Berkeley National Laboratory"/>
            <person name="Haridas S."/>
            <person name="Hensen N."/>
            <person name="Bonometti L."/>
            <person name="Westerberg I."/>
            <person name="Brannstrom I.O."/>
            <person name="Guillou S."/>
            <person name="Cros-Aarteil S."/>
            <person name="Calhoun S."/>
            <person name="Kuo A."/>
            <person name="Mondo S."/>
            <person name="Pangilinan J."/>
            <person name="Riley R."/>
            <person name="Labutti K."/>
            <person name="Andreopoulos B."/>
            <person name="Lipzen A."/>
            <person name="Chen C."/>
            <person name="Yanf M."/>
            <person name="Daum C."/>
            <person name="Ng V."/>
            <person name="Clum A."/>
            <person name="Steindorff A."/>
            <person name="Ohm R."/>
            <person name="Martin F."/>
            <person name="Silar P."/>
            <person name="Natvig D."/>
            <person name="Lalanne C."/>
            <person name="Gautier V."/>
            <person name="Ament-Velasquez S.L."/>
            <person name="Kruys A."/>
            <person name="Hutchinson M.I."/>
            <person name="Powell A.J."/>
            <person name="Barry K."/>
            <person name="Miller A.N."/>
            <person name="Grigoriev I.V."/>
            <person name="Debuchy R."/>
            <person name="Gladieux P."/>
            <person name="Thoren M.H."/>
            <person name="Johannesson H."/>
        </authorList>
    </citation>
    <scope>NUCLEOTIDE SEQUENCE</scope>
    <source>
        <strain evidence="3">SMH4131-1</strain>
    </source>
</reference>
<dbReference type="EMBL" id="JAUEPO010000002">
    <property type="protein sequence ID" value="KAK3332814.1"/>
    <property type="molecule type" value="Genomic_DNA"/>
</dbReference>
<feature type="compositionally biased region" description="Basic and acidic residues" evidence="1">
    <location>
        <begin position="91"/>
        <end position="127"/>
    </location>
</feature>
<evidence type="ECO:0000313" key="4">
    <source>
        <dbReference type="Proteomes" id="UP001286456"/>
    </source>
</evidence>
<comment type="caution">
    <text evidence="3">The sequence shown here is derived from an EMBL/GenBank/DDBJ whole genome shotgun (WGS) entry which is preliminary data.</text>
</comment>
<organism evidence="3 4">
    <name type="scientific">Cercophora scortea</name>
    <dbReference type="NCBI Taxonomy" id="314031"/>
    <lineage>
        <taxon>Eukaryota</taxon>
        <taxon>Fungi</taxon>
        <taxon>Dikarya</taxon>
        <taxon>Ascomycota</taxon>
        <taxon>Pezizomycotina</taxon>
        <taxon>Sordariomycetes</taxon>
        <taxon>Sordariomycetidae</taxon>
        <taxon>Sordariales</taxon>
        <taxon>Lasiosphaeriaceae</taxon>
        <taxon>Cercophora</taxon>
    </lineage>
</organism>
<evidence type="ECO:0008006" key="5">
    <source>
        <dbReference type="Google" id="ProtNLM"/>
    </source>
</evidence>
<feature type="region of interest" description="Disordered" evidence="1">
    <location>
        <begin position="85"/>
        <end position="142"/>
    </location>
</feature>
<feature type="signal peptide" evidence="2">
    <location>
        <begin position="1"/>
        <end position="18"/>
    </location>
</feature>
<evidence type="ECO:0000256" key="1">
    <source>
        <dbReference type="SAM" id="MobiDB-lite"/>
    </source>
</evidence>
<evidence type="ECO:0000256" key="2">
    <source>
        <dbReference type="SAM" id="SignalP"/>
    </source>
</evidence>
<proteinExistence type="predicted"/>
<feature type="chain" id="PRO_5042109589" description="Secreted protein" evidence="2">
    <location>
        <begin position="19"/>
        <end position="164"/>
    </location>
</feature>
<protein>
    <recommendedName>
        <fullName evidence="5">Secreted protein</fullName>
    </recommendedName>
</protein>
<keyword evidence="4" id="KW-1185">Reference proteome</keyword>
<name>A0AAE0IX04_9PEZI</name>
<feature type="region of interest" description="Disordered" evidence="1">
    <location>
        <begin position="24"/>
        <end position="65"/>
    </location>
</feature>
<dbReference type="Proteomes" id="UP001286456">
    <property type="component" value="Unassembled WGS sequence"/>
</dbReference>
<feature type="compositionally biased region" description="Basic and acidic residues" evidence="1">
    <location>
        <begin position="24"/>
        <end position="34"/>
    </location>
</feature>